<accession>A0ABT6FD42</accession>
<keyword evidence="1" id="KW-0812">Transmembrane</keyword>
<dbReference type="Proteomes" id="UP001216907">
    <property type="component" value="Unassembled WGS sequence"/>
</dbReference>
<evidence type="ECO:0000256" key="1">
    <source>
        <dbReference type="SAM" id="Phobius"/>
    </source>
</evidence>
<dbReference type="RefSeq" id="WP_277861845.1">
    <property type="nucleotide sequence ID" value="NZ_JARRAG010000002.1"/>
</dbReference>
<name>A0ABT6FD42_9BACT</name>
<keyword evidence="3" id="KW-1185">Reference proteome</keyword>
<proteinExistence type="predicted"/>
<organism evidence="2 3">
    <name type="scientific">Paludisphaera mucosa</name>
    <dbReference type="NCBI Taxonomy" id="3030827"/>
    <lineage>
        <taxon>Bacteria</taxon>
        <taxon>Pseudomonadati</taxon>
        <taxon>Planctomycetota</taxon>
        <taxon>Planctomycetia</taxon>
        <taxon>Isosphaerales</taxon>
        <taxon>Isosphaeraceae</taxon>
        <taxon>Paludisphaera</taxon>
    </lineage>
</organism>
<sequence length="70" mass="7149">MTAIQVVLIIARNYKTYAAVAAAVASGIGMLLAKNYDQGLETICQGLLVLFSGASALGVHAAAMAKPGRL</sequence>
<keyword evidence="1" id="KW-1133">Transmembrane helix</keyword>
<comment type="caution">
    <text evidence="2">The sequence shown here is derived from an EMBL/GenBank/DDBJ whole genome shotgun (WGS) entry which is preliminary data.</text>
</comment>
<keyword evidence="1" id="KW-0472">Membrane</keyword>
<evidence type="ECO:0000313" key="3">
    <source>
        <dbReference type="Proteomes" id="UP001216907"/>
    </source>
</evidence>
<reference evidence="2 3" key="1">
    <citation type="submission" date="2023-03" db="EMBL/GenBank/DDBJ databases">
        <title>Paludisphaera mucosa sp. nov. a novel planctomycete from northern fen.</title>
        <authorList>
            <person name="Ivanova A."/>
        </authorList>
    </citation>
    <scope>NUCLEOTIDE SEQUENCE [LARGE SCALE GENOMIC DNA]</scope>
    <source>
        <strain evidence="2 3">Pla2</strain>
    </source>
</reference>
<feature type="transmembrane region" description="Helical" evidence="1">
    <location>
        <begin position="45"/>
        <end position="65"/>
    </location>
</feature>
<protein>
    <submittedName>
        <fullName evidence="2">Uncharacterized protein</fullName>
    </submittedName>
</protein>
<evidence type="ECO:0000313" key="2">
    <source>
        <dbReference type="EMBL" id="MDG3005513.1"/>
    </source>
</evidence>
<gene>
    <name evidence="2" type="ORF">PZE19_17135</name>
</gene>
<feature type="transmembrane region" description="Helical" evidence="1">
    <location>
        <begin position="16"/>
        <end position="33"/>
    </location>
</feature>
<dbReference type="EMBL" id="JARRAG010000002">
    <property type="protein sequence ID" value="MDG3005513.1"/>
    <property type="molecule type" value="Genomic_DNA"/>
</dbReference>